<protein>
    <recommendedName>
        <fullName evidence="10">LIM zinc-binding domain-containing protein</fullName>
    </recommendedName>
</protein>
<dbReference type="Proteomes" id="UP000291343">
    <property type="component" value="Unassembled WGS sequence"/>
</dbReference>
<keyword evidence="7" id="KW-0539">Nucleus</keyword>
<comment type="subcellular location">
    <subcellularLocation>
        <location evidence="1">Nucleus</location>
    </subcellularLocation>
</comment>
<dbReference type="AlphaFoldDB" id="A0A482XNZ0"/>
<keyword evidence="3 8" id="KW-0862">Zinc</keyword>
<keyword evidence="2 8" id="KW-0479">Metal-binding</keyword>
<keyword evidence="6" id="KW-0371">Homeobox</keyword>
<evidence type="ECO:0000313" key="11">
    <source>
        <dbReference type="EMBL" id="RZF47118.1"/>
    </source>
</evidence>
<dbReference type="GO" id="GO:0030182">
    <property type="term" value="P:neuron differentiation"/>
    <property type="evidence" value="ECO:0007669"/>
    <property type="project" value="TreeGrafter"/>
</dbReference>
<dbReference type="PANTHER" id="PTHR24208:SF166">
    <property type="entry name" value="LIM HOMEOBOX TRANSCRIPTION FACTOR 1 ALPHA, ISOFORM B"/>
    <property type="match status" value="1"/>
</dbReference>
<feature type="compositionally biased region" description="Basic and acidic residues" evidence="9">
    <location>
        <begin position="372"/>
        <end position="387"/>
    </location>
</feature>
<dbReference type="Pfam" id="PF00412">
    <property type="entry name" value="LIM"/>
    <property type="match status" value="2"/>
</dbReference>
<feature type="compositionally biased region" description="Basic and acidic residues" evidence="9">
    <location>
        <begin position="413"/>
        <end position="430"/>
    </location>
</feature>
<evidence type="ECO:0000256" key="2">
    <source>
        <dbReference type="ARBA" id="ARBA00022723"/>
    </source>
</evidence>
<evidence type="ECO:0000256" key="6">
    <source>
        <dbReference type="ARBA" id="ARBA00023155"/>
    </source>
</evidence>
<evidence type="ECO:0000256" key="1">
    <source>
        <dbReference type="ARBA" id="ARBA00004123"/>
    </source>
</evidence>
<proteinExistence type="predicted"/>
<name>A0A482XNZ0_LAOST</name>
<keyword evidence="4 8" id="KW-0440">LIM domain</keyword>
<sequence length="439" mass="50265">MNINFTVQIIIMITVYKTLIALPHREFDMKHLKNNKEREVTSILEKKQSSCDVDRIDTKRDSVCFTLYSNGRASRRPSVWRKLFCRVSLVNATRLSRATHAIHLSRDYCVEILARNIAINCRYRIDARFVSLATSRKLQTAASRVTSHLSQGMTDNGLSGAPGLGGANGGSACRCSACLRPIVDRWMLGVGEALFHERCLLCQVCRLPLHRSCYARQGAFYCRNDYDRLFGRKCLGCGDQVPAEELVMRVGPGYTNHHQPSAGPDYGRHEAVFHVRCFVCVVCGGRLQKGDQFVVKQGQLFCRADYEKEVEMLQAFAQGDRGGKEEEKEEGKKRKEEKKGKRRMIKKGNREKEEEGIGGKEKTGRRMRKKQERGVGRNRKEEKEETGRRRKGKKRKLEVEGKDEMDEQDRDEGDGKVARNGKERIESERRLKGRKMEKR</sequence>
<dbReference type="PANTHER" id="PTHR24208">
    <property type="entry name" value="LIM/HOMEOBOX PROTEIN LHX"/>
    <property type="match status" value="1"/>
</dbReference>
<evidence type="ECO:0000256" key="3">
    <source>
        <dbReference type="ARBA" id="ARBA00022833"/>
    </source>
</evidence>
<accession>A0A482XNZ0</accession>
<dbReference type="SUPFAM" id="SSF57716">
    <property type="entry name" value="Glucocorticoid receptor-like (DNA-binding domain)"/>
    <property type="match status" value="1"/>
</dbReference>
<gene>
    <name evidence="11" type="ORF">LSTR_LSTR005196</name>
</gene>
<keyword evidence="12" id="KW-1185">Reference proteome</keyword>
<organism evidence="11 12">
    <name type="scientific">Laodelphax striatellus</name>
    <name type="common">Small brown planthopper</name>
    <name type="synonym">Delphax striatella</name>
    <dbReference type="NCBI Taxonomy" id="195883"/>
    <lineage>
        <taxon>Eukaryota</taxon>
        <taxon>Metazoa</taxon>
        <taxon>Ecdysozoa</taxon>
        <taxon>Arthropoda</taxon>
        <taxon>Hexapoda</taxon>
        <taxon>Insecta</taxon>
        <taxon>Pterygota</taxon>
        <taxon>Neoptera</taxon>
        <taxon>Paraneoptera</taxon>
        <taxon>Hemiptera</taxon>
        <taxon>Auchenorrhyncha</taxon>
        <taxon>Fulgoroidea</taxon>
        <taxon>Delphacidae</taxon>
        <taxon>Criomorphinae</taxon>
        <taxon>Laodelphax</taxon>
    </lineage>
</organism>
<feature type="domain" description="LIM zinc-binding" evidence="10">
    <location>
        <begin position="173"/>
        <end position="232"/>
    </location>
</feature>
<dbReference type="Gene3D" id="2.10.110.10">
    <property type="entry name" value="Cysteine Rich Protein"/>
    <property type="match status" value="2"/>
</dbReference>
<comment type="caution">
    <text evidence="11">The sequence shown here is derived from an EMBL/GenBank/DDBJ whole genome shotgun (WGS) entry which is preliminary data.</text>
</comment>
<dbReference type="GO" id="GO:0005634">
    <property type="term" value="C:nucleus"/>
    <property type="evidence" value="ECO:0007669"/>
    <property type="project" value="UniProtKB-SubCell"/>
</dbReference>
<dbReference type="GO" id="GO:0000981">
    <property type="term" value="F:DNA-binding transcription factor activity, RNA polymerase II-specific"/>
    <property type="evidence" value="ECO:0007669"/>
    <property type="project" value="TreeGrafter"/>
</dbReference>
<dbReference type="InterPro" id="IPR001781">
    <property type="entry name" value="Znf_LIM"/>
</dbReference>
<evidence type="ECO:0000256" key="7">
    <source>
        <dbReference type="ARBA" id="ARBA00023242"/>
    </source>
</evidence>
<evidence type="ECO:0000256" key="8">
    <source>
        <dbReference type="PROSITE-ProRule" id="PRU00125"/>
    </source>
</evidence>
<dbReference type="GO" id="GO:0000977">
    <property type="term" value="F:RNA polymerase II transcription regulatory region sequence-specific DNA binding"/>
    <property type="evidence" value="ECO:0007669"/>
    <property type="project" value="TreeGrafter"/>
</dbReference>
<keyword evidence="5" id="KW-0238">DNA-binding</keyword>
<dbReference type="InterPro" id="IPR050453">
    <property type="entry name" value="LIM_Homeobox_TF"/>
</dbReference>
<dbReference type="PROSITE" id="PS50023">
    <property type="entry name" value="LIM_DOMAIN_2"/>
    <property type="match status" value="2"/>
</dbReference>
<evidence type="ECO:0000313" key="12">
    <source>
        <dbReference type="Proteomes" id="UP000291343"/>
    </source>
</evidence>
<feature type="domain" description="LIM zinc-binding" evidence="10">
    <location>
        <begin position="233"/>
        <end position="312"/>
    </location>
</feature>
<reference evidence="11 12" key="1">
    <citation type="journal article" date="2017" name="Gigascience">
        <title>Genome sequence of the small brown planthopper, Laodelphax striatellus.</title>
        <authorList>
            <person name="Zhu J."/>
            <person name="Jiang F."/>
            <person name="Wang X."/>
            <person name="Yang P."/>
            <person name="Bao Y."/>
            <person name="Zhao W."/>
            <person name="Wang W."/>
            <person name="Lu H."/>
            <person name="Wang Q."/>
            <person name="Cui N."/>
            <person name="Li J."/>
            <person name="Chen X."/>
            <person name="Luo L."/>
            <person name="Yu J."/>
            <person name="Kang L."/>
            <person name="Cui F."/>
        </authorList>
    </citation>
    <scope>NUCLEOTIDE SEQUENCE [LARGE SCALE GENOMIC DNA]</scope>
    <source>
        <strain evidence="11">Lst14</strain>
    </source>
</reference>
<dbReference type="EMBL" id="QKKF02004753">
    <property type="protein sequence ID" value="RZF47118.1"/>
    <property type="molecule type" value="Genomic_DNA"/>
</dbReference>
<feature type="compositionally biased region" description="Basic and acidic residues" evidence="9">
    <location>
        <begin position="348"/>
        <end position="364"/>
    </location>
</feature>
<evidence type="ECO:0000256" key="9">
    <source>
        <dbReference type="SAM" id="MobiDB-lite"/>
    </source>
</evidence>
<dbReference type="SMART" id="SM00132">
    <property type="entry name" value="LIM"/>
    <property type="match status" value="2"/>
</dbReference>
<evidence type="ECO:0000256" key="5">
    <source>
        <dbReference type="ARBA" id="ARBA00023125"/>
    </source>
</evidence>
<dbReference type="STRING" id="195883.A0A482XNZ0"/>
<dbReference type="OrthoDB" id="10068367at2759"/>
<evidence type="ECO:0000259" key="10">
    <source>
        <dbReference type="PROSITE" id="PS50023"/>
    </source>
</evidence>
<feature type="region of interest" description="Disordered" evidence="9">
    <location>
        <begin position="317"/>
        <end position="439"/>
    </location>
</feature>
<feature type="compositionally biased region" description="Acidic residues" evidence="9">
    <location>
        <begin position="403"/>
        <end position="412"/>
    </location>
</feature>
<dbReference type="GO" id="GO:0046872">
    <property type="term" value="F:metal ion binding"/>
    <property type="evidence" value="ECO:0007669"/>
    <property type="project" value="UniProtKB-KW"/>
</dbReference>
<feature type="compositionally biased region" description="Basic and acidic residues" evidence="9">
    <location>
        <begin position="321"/>
        <end position="339"/>
    </location>
</feature>
<evidence type="ECO:0000256" key="4">
    <source>
        <dbReference type="ARBA" id="ARBA00023038"/>
    </source>
</evidence>
<dbReference type="InParanoid" id="A0A482XNZ0"/>